<dbReference type="Proteomes" id="UP000311382">
    <property type="component" value="Unassembled WGS sequence"/>
</dbReference>
<name>A0A5C5FUQ0_9BASI</name>
<evidence type="ECO:0000313" key="3">
    <source>
        <dbReference type="Proteomes" id="UP000311382"/>
    </source>
</evidence>
<sequence length="419" mass="46450">MPTLSTLPLDVVRLIIDHLDPSPKRVTSEAPSISRARRDVGRRVALIARNFVDAGRDLVWRNVVVGFHRNPELLERILAEEWMAPHVRQLHLVIGKRDEPRALVMNLKRVLQVLDRLDGFILATTPQVADSLLSQLECAHGVANITYLDIDTTVSPSSVHASDLLDALQWFTGAERRIALSVRLVEGFQLPPLPYLLPSLRTRDVWLSIEELKPDEGHQLTAKAFIASYLSLFDPAIVQNVALVSDHLPFPTLQPFLFRAASSLTTLTLFLSRTDFPSLLGGIVELLPRLGALRRLKLALRAFDAQPLALVRADPLRRALGEALGRRESCVESVTLDVDFGPRTEVARWLEEEVSGGGSASGEGGKGALAAWRSVEWDSGLEMRREVAFAREVGADRKGDGARERWRLTEGESESEGEN</sequence>
<organism evidence="2 3">
    <name type="scientific">Rhodotorula diobovata</name>
    <dbReference type="NCBI Taxonomy" id="5288"/>
    <lineage>
        <taxon>Eukaryota</taxon>
        <taxon>Fungi</taxon>
        <taxon>Dikarya</taxon>
        <taxon>Basidiomycota</taxon>
        <taxon>Pucciniomycotina</taxon>
        <taxon>Microbotryomycetes</taxon>
        <taxon>Sporidiobolales</taxon>
        <taxon>Sporidiobolaceae</taxon>
        <taxon>Rhodotorula</taxon>
    </lineage>
</organism>
<dbReference type="AlphaFoldDB" id="A0A5C5FUQ0"/>
<protein>
    <submittedName>
        <fullName evidence="2">Uncharacterized protein</fullName>
    </submittedName>
</protein>
<keyword evidence="3" id="KW-1185">Reference proteome</keyword>
<feature type="compositionally biased region" description="Basic and acidic residues" evidence="1">
    <location>
        <begin position="395"/>
        <end position="410"/>
    </location>
</feature>
<evidence type="ECO:0000256" key="1">
    <source>
        <dbReference type="SAM" id="MobiDB-lite"/>
    </source>
</evidence>
<gene>
    <name evidence="2" type="ORF">DMC30DRAFT_251976</name>
</gene>
<comment type="caution">
    <text evidence="2">The sequence shown here is derived from an EMBL/GenBank/DDBJ whole genome shotgun (WGS) entry which is preliminary data.</text>
</comment>
<dbReference type="EMBL" id="SOZI01000066">
    <property type="protein sequence ID" value="TNY20470.1"/>
    <property type="molecule type" value="Genomic_DNA"/>
</dbReference>
<accession>A0A5C5FUQ0</accession>
<reference evidence="2 3" key="1">
    <citation type="submission" date="2019-03" db="EMBL/GenBank/DDBJ databases">
        <title>Rhodosporidium diobovatum UCD-FST 08-225 genome sequencing, assembly, and annotation.</title>
        <authorList>
            <person name="Fakankun I.U."/>
            <person name="Fristensky B."/>
            <person name="Levin D.B."/>
        </authorList>
    </citation>
    <scope>NUCLEOTIDE SEQUENCE [LARGE SCALE GENOMIC DNA]</scope>
    <source>
        <strain evidence="2 3">UCD-FST 08-225</strain>
    </source>
</reference>
<feature type="region of interest" description="Disordered" evidence="1">
    <location>
        <begin position="395"/>
        <end position="419"/>
    </location>
</feature>
<proteinExistence type="predicted"/>
<evidence type="ECO:0000313" key="2">
    <source>
        <dbReference type="EMBL" id="TNY20470.1"/>
    </source>
</evidence>